<dbReference type="HOGENOM" id="CLU_1320735_0_0_1"/>
<dbReference type="Proteomes" id="UP000005018">
    <property type="component" value="Chromosome 3"/>
</dbReference>
<evidence type="ECO:0000256" key="2">
    <source>
        <dbReference type="ARBA" id="ARBA00007560"/>
    </source>
</evidence>
<dbReference type="PANTHER" id="PTHR23188">
    <property type="entry name" value="RNA POLYMERASE II-ASSOCIATED FACTOR 1 HOMOLOG"/>
    <property type="match status" value="1"/>
</dbReference>
<dbReference type="GO" id="GO:0006368">
    <property type="term" value="P:transcription elongation by RNA polymerase II"/>
    <property type="evidence" value="ECO:0007669"/>
    <property type="project" value="InterPro"/>
</dbReference>
<comment type="similarity">
    <text evidence="2">Belongs to the PAF1 family.</text>
</comment>
<dbReference type="AlphaFoldDB" id="H8X2M8"/>
<reference evidence="5 6" key="1">
    <citation type="journal article" date="2012" name="PLoS ONE">
        <title>Sequence and analysis of the genome of the pathogenic yeast Candida orthopsilosis.</title>
        <authorList>
            <person name="Riccombeni A."/>
            <person name="Vidanes G."/>
            <person name="Proux-Wera E."/>
            <person name="Wolfe K.H."/>
            <person name="Butler G."/>
        </authorList>
    </citation>
    <scope>NUCLEOTIDE SEQUENCE [LARGE SCALE GENOMIC DNA]</scope>
    <source>
        <strain evidence="5 6">Co 90-125</strain>
    </source>
</reference>
<organism evidence="5 6">
    <name type="scientific">Candida orthopsilosis (strain 90-125)</name>
    <name type="common">Yeast</name>
    <dbReference type="NCBI Taxonomy" id="1136231"/>
    <lineage>
        <taxon>Eukaryota</taxon>
        <taxon>Fungi</taxon>
        <taxon>Dikarya</taxon>
        <taxon>Ascomycota</taxon>
        <taxon>Saccharomycotina</taxon>
        <taxon>Pichiomycetes</taxon>
        <taxon>Debaryomycetaceae</taxon>
        <taxon>Candida/Lodderomyces clade</taxon>
        <taxon>Candida</taxon>
    </lineage>
</organism>
<dbReference type="OrthoDB" id="10260285at2759"/>
<evidence type="ECO:0000313" key="5">
    <source>
        <dbReference type="EMBL" id="CCG25575.1"/>
    </source>
</evidence>
<dbReference type="eggNOG" id="KOG2478">
    <property type="taxonomic scope" value="Eukaryota"/>
</dbReference>
<evidence type="ECO:0000256" key="1">
    <source>
        <dbReference type="ARBA" id="ARBA00004123"/>
    </source>
</evidence>
<dbReference type="GO" id="GO:0003682">
    <property type="term" value="F:chromatin binding"/>
    <property type="evidence" value="ECO:0007669"/>
    <property type="project" value="TreeGrafter"/>
</dbReference>
<proteinExistence type="inferred from homology"/>
<dbReference type="KEGG" id="cot:CORT_0C01990"/>
<evidence type="ECO:0000313" key="6">
    <source>
        <dbReference type="Proteomes" id="UP000005018"/>
    </source>
</evidence>
<dbReference type="GeneID" id="14539537"/>
<protein>
    <submittedName>
        <fullName evidence="5">Uncharacterized protein</fullName>
    </submittedName>
</protein>
<accession>H8X2M8</accession>
<sequence>MFHISRNRNHSKNRNQGFSTLQHNPHLSTIMSSWSSKPVRQDYITKIRYTNILSPPPLNPKLLQYHTTTPTSSQKEGDQLLSSLFRKENFHNFLERIDDQSGLELNLVDNVGFLEHGDSSSIGKIKNKSVALHQKYRALLRGAGIGKIKRSDQAVPFLRKTEFISDQSLSKFSTISAHTEESEVNVVNVKLINSEEHNLDAEHQLEAV</sequence>
<evidence type="ECO:0000256" key="3">
    <source>
        <dbReference type="ARBA" id="ARBA00023242"/>
    </source>
</evidence>
<dbReference type="EMBL" id="HE681721">
    <property type="protein sequence ID" value="CCG25575.1"/>
    <property type="molecule type" value="Genomic_DNA"/>
</dbReference>
<dbReference type="RefSeq" id="XP_003868479.1">
    <property type="nucleotide sequence ID" value="XM_003868431.1"/>
</dbReference>
<name>H8X2M8_CANO9</name>
<keyword evidence="3" id="KW-0539">Nucleus</keyword>
<keyword evidence="6" id="KW-1185">Reference proteome</keyword>
<feature type="region of interest" description="Disordered" evidence="4">
    <location>
        <begin position="1"/>
        <end position="22"/>
    </location>
</feature>
<dbReference type="GO" id="GO:0016593">
    <property type="term" value="C:Cdc73/Paf1 complex"/>
    <property type="evidence" value="ECO:0007669"/>
    <property type="project" value="InterPro"/>
</dbReference>
<dbReference type="Pfam" id="PF03985">
    <property type="entry name" value="Paf1"/>
    <property type="match status" value="1"/>
</dbReference>
<dbReference type="GO" id="GO:0000993">
    <property type="term" value="F:RNA polymerase II complex binding"/>
    <property type="evidence" value="ECO:0007669"/>
    <property type="project" value="TreeGrafter"/>
</dbReference>
<feature type="compositionally biased region" description="Basic residues" evidence="4">
    <location>
        <begin position="1"/>
        <end position="13"/>
    </location>
</feature>
<evidence type="ECO:0000256" key="4">
    <source>
        <dbReference type="SAM" id="MobiDB-lite"/>
    </source>
</evidence>
<gene>
    <name evidence="5" type="ORF">CORT_0C01990</name>
</gene>
<dbReference type="PANTHER" id="PTHR23188:SF12">
    <property type="entry name" value="RNA POLYMERASE II-ASSOCIATED FACTOR 1 HOMOLOG"/>
    <property type="match status" value="1"/>
</dbReference>
<dbReference type="InterPro" id="IPR007133">
    <property type="entry name" value="RNA_pol_II-assoc_Paf1"/>
</dbReference>
<comment type="subcellular location">
    <subcellularLocation>
        <location evidence="1">Nucleus</location>
    </subcellularLocation>
</comment>